<dbReference type="EMBL" id="RCMK01000377">
    <property type="protein sequence ID" value="KAG2932547.1"/>
    <property type="molecule type" value="Genomic_DNA"/>
</dbReference>
<name>A0A8T1L4D7_9STRA</name>
<reference evidence="3" key="1">
    <citation type="submission" date="2018-05" db="EMBL/GenBank/DDBJ databases">
        <title>Effector identification in a new, highly contiguous assembly of the strawberry crown rot pathogen Phytophthora cactorum.</title>
        <authorList>
            <person name="Armitage A.D."/>
            <person name="Nellist C.F."/>
            <person name="Bates H."/>
            <person name="Vickerstaff R.J."/>
            <person name="Harrison R.J."/>
        </authorList>
    </citation>
    <scope>NUCLEOTIDE SEQUENCE</scope>
    <source>
        <strain evidence="2">4040</strain>
        <strain evidence="3">P421</strain>
    </source>
</reference>
<dbReference type="Proteomes" id="UP000736787">
    <property type="component" value="Unassembled WGS sequence"/>
</dbReference>
<evidence type="ECO:0000256" key="1">
    <source>
        <dbReference type="SAM" id="MobiDB-lite"/>
    </source>
</evidence>
<dbReference type="EMBL" id="RCMV01000096">
    <property type="protein sequence ID" value="KAG3225001.1"/>
    <property type="molecule type" value="Genomic_DNA"/>
</dbReference>
<gene>
    <name evidence="2" type="ORF">PC117_g13126</name>
    <name evidence="3" type="ORF">PC129_g4366</name>
</gene>
<organism evidence="3 4">
    <name type="scientific">Phytophthora cactorum</name>
    <dbReference type="NCBI Taxonomy" id="29920"/>
    <lineage>
        <taxon>Eukaryota</taxon>
        <taxon>Sar</taxon>
        <taxon>Stramenopiles</taxon>
        <taxon>Oomycota</taxon>
        <taxon>Peronosporomycetes</taxon>
        <taxon>Peronosporales</taxon>
        <taxon>Peronosporaceae</taxon>
        <taxon>Phytophthora</taxon>
    </lineage>
</organism>
<dbReference type="Proteomes" id="UP000760860">
    <property type="component" value="Unassembled WGS sequence"/>
</dbReference>
<feature type="compositionally biased region" description="Polar residues" evidence="1">
    <location>
        <begin position="56"/>
        <end position="67"/>
    </location>
</feature>
<protein>
    <submittedName>
        <fullName evidence="3">Uncharacterized protein</fullName>
    </submittedName>
</protein>
<evidence type="ECO:0000313" key="4">
    <source>
        <dbReference type="Proteomes" id="UP000760860"/>
    </source>
</evidence>
<feature type="region of interest" description="Disordered" evidence="1">
    <location>
        <begin position="47"/>
        <end position="81"/>
    </location>
</feature>
<accession>A0A8T1L4D7</accession>
<proteinExistence type="predicted"/>
<feature type="compositionally biased region" description="Basic residues" evidence="1">
    <location>
        <begin position="69"/>
        <end position="81"/>
    </location>
</feature>
<evidence type="ECO:0000313" key="2">
    <source>
        <dbReference type="EMBL" id="KAG2932547.1"/>
    </source>
</evidence>
<comment type="caution">
    <text evidence="3">The sequence shown here is derived from an EMBL/GenBank/DDBJ whole genome shotgun (WGS) entry which is preliminary data.</text>
</comment>
<dbReference type="AlphaFoldDB" id="A0A8T1L4D7"/>
<sequence length="81" mass="9358">MGQLCAHYFGLHVSPPINGDTPAAKRVFDRVEALMRNDEWMQLFKPIPERRPTGRLSPTNCNTQLTQSRRAKSRRTRSRCC</sequence>
<evidence type="ECO:0000313" key="3">
    <source>
        <dbReference type="EMBL" id="KAG3225001.1"/>
    </source>
</evidence>